<dbReference type="InterPro" id="IPR022684">
    <property type="entry name" value="Calpain_cysteine_protease"/>
</dbReference>
<reference evidence="10" key="2">
    <citation type="journal article" date="2017" name="J. Anim. Genet.">
        <title>Multiple reference genome sequences of hot pepper reveal the massive evolution of plant disease resistance genes by retroduplication.</title>
        <authorList>
            <person name="Kim S."/>
            <person name="Park J."/>
            <person name="Yeom S.-I."/>
            <person name="Kim Y.-M."/>
            <person name="Seo E."/>
            <person name="Kim K.-T."/>
            <person name="Kim M.-S."/>
            <person name="Lee J.M."/>
            <person name="Cheong K."/>
            <person name="Shin H.-S."/>
            <person name="Kim S.-B."/>
            <person name="Han K."/>
            <person name="Lee J."/>
            <person name="Park M."/>
            <person name="Lee H.-A."/>
            <person name="Lee H.-Y."/>
            <person name="Lee Y."/>
            <person name="Oh S."/>
            <person name="Lee J.H."/>
            <person name="Choi E."/>
            <person name="Choi E."/>
            <person name="Lee S.E."/>
            <person name="Jeon J."/>
            <person name="Kim H."/>
            <person name="Choi G."/>
            <person name="Song H."/>
            <person name="Lee J."/>
            <person name="Lee S.-C."/>
            <person name="Kwon J.-K."/>
            <person name="Lee H.-Y."/>
            <person name="Koo N."/>
            <person name="Hong Y."/>
            <person name="Kim R.W."/>
            <person name="Kang W.-H."/>
            <person name="Huh J.H."/>
            <person name="Kang B.-C."/>
            <person name="Yang T.-J."/>
            <person name="Lee Y.-H."/>
            <person name="Bennetzen J.L."/>
            <person name="Choi D."/>
        </authorList>
    </citation>
    <scope>NUCLEOTIDE SEQUENCE [LARGE SCALE GENOMIC DNA]</scope>
    <source>
        <strain evidence="10">cv. PBC81</strain>
    </source>
</reference>
<accession>A0A2G2UXU4</accession>
<gene>
    <name evidence="9" type="ORF">CQW23_34801</name>
</gene>
<evidence type="ECO:0000256" key="4">
    <source>
        <dbReference type="ARBA" id="ARBA00022807"/>
    </source>
</evidence>
<comment type="caution">
    <text evidence="9">The sequence shown here is derived from an EMBL/GenBank/DDBJ whole genome shotgun (WGS) entry which is preliminary data.</text>
</comment>
<evidence type="ECO:0000256" key="3">
    <source>
        <dbReference type="ARBA" id="ARBA00022801"/>
    </source>
</evidence>
<dbReference type="PROSITE" id="PS00139">
    <property type="entry name" value="THIOL_PROTEASE_CYS"/>
    <property type="match status" value="1"/>
</dbReference>
<evidence type="ECO:0000256" key="5">
    <source>
        <dbReference type="PIRSR" id="PIRSR622684-1"/>
    </source>
</evidence>
<dbReference type="PRINTS" id="PR00704">
    <property type="entry name" value="CALPAIN"/>
</dbReference>
<evidence type="ECO:0000256" key="7">
    <source>
        <dbReference type="SAM" id="MobiDB-lite"/>
    </source>
</evidence>
<feature type="region of interest" description="Disordered" evidence="7">
    <location>
        <begin position="89"/>
        <end position="117"/>
    </location>
</feature>
<dbReference type="PROSITE" id="PS50203">
    <property type="entry name" value="CALPAIN_CAT"/>
    <property type="match status" value="1"/>
</dbReference>
<dbReference type="EMBL" id="MLFT02001577">
    <property type="protein sequence ID" value="PHT25575.1"/>
    <property type="molecule type" value="Genomic_DNA"/>
</dbReference>
<dbReference type="AlphaFoldDB" id="A0A2G2UXU4"/>
<dbReference type="OrthoDB" id="424753at2759"/>
<keyword evidence="10" id="KW-1185">Reference proteome</keyword>
<keyword evidence="4" id="KW-0788">Thiol protease</keyword>
<comment type="similarity">
    <text evidence="1">Belongs to the peptidase C2 family.</text>
</comment>
<dbReference type="Proteomes" id="UP000224567">
    <property type="component" value="Unassembled WGS sequence"/>
</dbReference>
<protein>
    <submittedName>
        <fullName evidence="9">Calpain-type cysteine protease DEK1</fullName>
    </submittedName>
</protein>
<dbReference type="InterPro" id="IPR001300">
    <property type="entry name" value="Peptidase_C2_calpain_cat"/>
</dbReference>
<sequence length="482" mass="53753">MKLEEKVHTREEEARQLQARKQELASKTKSQSRPSTAAGARATSATENTVRCLRAYVYNRCSTNERLNVADSPQVLEVIIHPSAELSYSSVPSVATSKTSKQTQSNRTVAPKREQEKRQVANYVRPRTSDFIRRKKDFKTEHNTKVLALRTGNYAMGKDVRSVDLSHSTRMGRLTVDGWDSDPADVDLYDIDDVDWDGQYSSGRKRRSDRDGVVLDVDSFTRRSKLIASIVFIAPVAHCNTVLFNQGRLGDCWFLSAVAVLTEVSRISEVIISPEYNQEGIYTVRFCIQGDWVPVVVDDWIPCESPGKPAFSTSRKGNEMWVSLLEKAYAKLHGSYEALEGGFVQDALADLTGGAGEEIDMRSDEAQIDLVSGRLWSQPLHFKQEGFLLGAGSPSGSDVHISSSGIVQGHAYSILQVEIQSFYLMTYPPAKKISVTRSFFAYLLLKYEKLMATSLFRFGIHGQIKLNGMVLGLIHHLRGLTG</sequence>
<feature type="active site" evidence="5">
    <location>
        <position position="252"/>
    </location>
</feature>
<evidence type="ECO:0000313" key="10">
    <source>
        <dbReference type="Proteomes" id="UP000224567"/>
    </source>
</evidence>
<dbReference type="InterPro" id="IPR038765">
    <property type="entry name" value="Papain-like_cys_pep_sf"/>
</dbReference>
<dbReference type="GO" id="GO:0006508">
    <property type="term" value="P:proteolysis"/>
    <property type="evidence" value="ECO:0007669"/>
    <property type="project" value="UniProtKB-KW"/>
</dbReference>
<reference evidence="9 10" key="1">
    <citation type="journal article" date="2017" name="Genome Biol.">
        <title>New reference genome sequences of hot pepper reveal the massive evolution of plant disease-resistance genes by retroduplication.</title>
        <authorList>
            <person name="Kim S."/>
            <person name="Park J."/>
            <person name="Yeom S.I."/>
            <person name="Kim Y.M."/>
            <person name="Seo E."/>
            <person name="Kim K.T."/>
            <person name="Kim M.S."/>
            <person name="Lee J.M."/>
            <person name="Cheong K."/>
            <person name="Shin H.S."/>
            <person name="Kim S.B."/>
            <person name="Han K."/>
            <person name="Lee J."/>
            <person name="Park M."/>
            <person name="Lee H.A."/>
            <person name="Lee H.Y."/>
            <person name="Lee Y."/>
            <person name="Oh S."/>
            <person name="Lee J.H."/>
            <person name="Choi E."/>
            <person name="Choi E."/>
            <person name="Lee S.E."/>
            <person name="Jeon J."/>
            <person name="Kim H."/>
            <person name="Choi G."/>
            <person name="Song H."/>
            <person name="Lee J."/>
            <person name="Lee S.C."/>
            <person name="Kwon J.K."/>
            <person name="Lee H.Y."/>
            <person name="Koo N."/>
            <person name="Hong Y."/>
            <person name="Kim R.W."/>
            <person name="Kang W.H."/>
            <person name="Huh J.H."/>
            <person name="Kang B.C."/>
            <person name="Yang T.J."/>
            <person name="Lee Y.H."/>
            <person name="Bennetzen J.L."/>
            <person name="Choi D."/>
        </authorList>
    </citation>
    <scope>NUCLEOTIDE SEQUENCE [LARGE SCALE GENOMIC DNA]</scope>
    <source>
        <strain evidence="10">cv. PBC81</strain>
    </source>
</reference>
<evidence type="ECO:0000256" key="6">
    <source>
        <dbReference type="PROSITE-ProRule" id="PRU00239"/>
    </source>
</evidence>
<feature type="compositionally biased region" description="Basic and acidic residues" evidence="7">
    <location>
        <begin position="1"/>
        <end position="26"/>
    </location>
</feature>
<dbReference type="SUPFAM" id="SSF54001">
    <property type="entry name" value="Cysteine proteinases"/>
    <property type="match status" value="1"/>
</dbReference>
<proteinExistence type="inferred from homology"/>
<feature type="active site" evidence="5">
    <location>
        <position position="410"/>
    </location>
</feature>
<organism evidence="9 10">
    <name type="scientific">Capsicum baccatum</name>
    <name type="common">Peruvian pepper</name>
    <dbReference type="NCBI Taxonomy" id="33114"/>
    <lineage>
        <taxon>Eukaryota</taxon>
        <taxon>Viridiplantae</taxon>
        <taxon>Streptophyta</taxon>
        <taxon>Embryophyta</taxon>
        <taxon>Tracheophyta</taxon>
        <taxon>Spermatophyta</taxon>
        <taxon>Magnoliopsida</taxon>
        <taxon>eudicotyledons</taxon>
        <taxon>Gunneridae</taxon>
        <taxon>Pentapetalae</taxon>
        <taxon>asterids</taxon>
        <taxon>lamiids</taxon>
        <taxon>Solanales</taxon>
        <taxon>Solanaceae</taxon>
        <taxon>Solanoideae</taxon>
        <taxon>Capsiceae</taxon>
        <taxon>Capsicum</taxon>
    </lineage>
</organism>
<comment type="caution">
    <text evidence="6">Lacks conserved residue(s) required for the propagation of feature annotation.</text>
</comment>
<evidence type="ECO:0000259" key="8">
    <source>
        <dbReference type="PROSITE" id="PS50203"/>
    </source>
</evidence>
<feature type="compositionally biased region" description="Polar residues" evidence="7">
    <location>
        <begin position="89"/>
        <end position="108"/>
    </location>
</feature>
<feature type="domain" description="Calpain catalytic" evidence="8">
    <location>
        <begin position="246"/>
        <end position="438"/>
    </location>
</feature>
<feature type="region of interest" description="Disordered" evidence="7">
    <location>
        <begin position="1"/>
        <end position="45"/>
    </location>
</feature>
<evidence type="ECO:0000256" key="2">
    <source>
        <dbReference type="ARBA" id="ARBA00022670"/>
    </source>
</evidence>
<dbReference type="Pfam" id="PF00648">
    <property type="entry name" value="Peptidase_C2"/>
    <property type="match status" value="1"/>
</dbReference>
<dbReference type="PANTHER" id="PTHR10183:SF379">
    <property type="entry name" value="CALPAIN-5"/>
    <property type="match status" value="1"/>
</dbReference>
<dbReference type="SMART" id="SM00230">
    <property type="entry name" value="CysPc"/>
    <property type="match status" value="1"/>
</dbReference>
<evidence type="ECO:0000313" key="9">
    <source>
        <dbReference type="EMBL" id="PHT25575.1"/>
    </source>
</evidence>
<name>A0A2G2UXU4_CAPBA</name>
<dbReference type="InterPro" id="IPR000169">
    <property type="entry name" value="Pept_cys_AS"/>
</dbReference>
<dbReference type="CDD" id="cd00044">
    <property type="entry name" value="CysPc"/>
    <property type="match status" value="1"/>
</dbReference>
<dbReference type="PANTHER" id="PTHR10183">
    <property type="entry name" value="CALPAIN"/>
    <property type="match status" value="1"/>
</dbReference>
<evidence type="ECO:0000256" key="1">
    <source>
        <dbReference type="ARBA" id="ARBA00007623"/>
    </source>
</evidence>
<keyword evidence="2 9" id="KW-0645">Protease</keyword>
<feature type="compositionally biased region" description="Low complexity" evidence="7">
    <location>
        <begin position="32"/>
        <end position="45"/>
    </location>
</feature>
<dbReference type="GO" id="GO:0004198">
    <property type="term" value="F:calcium-dependent cysteine-type endopeptidase activity"/>
    <property type="evidence" value="ECO:0007669"/>
    <property type="project" value="InterPro"/>
</dbReference>
<keyword evidence="3" id="KW-0378">Hydrolase</keyword>